<keyword evidence="1" id="KW-1133">Transmembrane helix</keyword>
<dbReference type="RefSeq" id="WP_069194871.1">
    <property type="nucleotide sequence ID" value="NZ_RLII01000042.1"/>
</dbReference>
<accession>A0A4Q0I0G2</accession>
<keyword evidence="1" id="KW-0812">Transmembrane</keyword>
<gene>
    <name evidence="2" type="ORF">EFD62_16315</name>
</gene>
<protein>
    <submittedName>
        <fullName evidence="2">Pilus assembly protein</fullName>
    </submittedName>
</protein>
<keyword evidence="3" id="KW-1185">Reference proteome</keyword>
<feature type="transmembrane region" description="Helical" evidence="1">
    <location>
        <begin position="21"/>
        <end position="41"/>
    </location>
</feature>
<organism evidence="2 3">
    <name type="scientific">Acetivibrio mesophilus</name>
    <dbReference type="NCBI Taxonomy" id="2487273"/>
    <lineage>
        <taxon>Bacteria</taxon>
        <taxon>Bacillati</taxon>
        <taxon>Bacillota</taxon>
        <taxon>Clostridia</taxon>
        <taxon>Eubacteriales</taxon>
        <taxon>Oscillospiraceae</taxon>
        <taxon>Acetivibrio</taxon>
    </lineage>
</organism>
<proteinExistence type="predicted"/>
<comment type="caution">
    <text evidence="2">The sequence shown here is derived from an EMBL/GenBank/DDBJ whole genome shotgun (WGS) entry which is preliminary data.</text>
</comment>
<evidence type="ECO:0000313" key="3">
    <source>
        <dbReference type="Proteomes" id="UP000289166"/>
    </source>
</evidence>
<dbReference type="AlphaFoldDB" id="A0A4Q0I0G2"/>
<evidence type="ECO:0000313" key="2">
    <source>
        <dbReference type="EMBL" id="RXE57690.1"/>
    </source>
</evidence>
<dbReference type="Proteomes" id="UP000289166">
    <property type="component" value="Unassembled WGS sequence"/>
</dbReference>
<name>A0A4Q0I0G2_9FIRM</name>
<dbReference type="EMBL" id="RLII01000042">
    <property type="protein sequence ID" value="RXE57690.1"/>
    <property type="molecule type" value="Genomic_DNA"/>
</dbReference>
<evidence type="ECO:0000256" key="1">
    <source>
        <dbReference type="SAM" id="Phobius"/>
    </source>
</evidence>
<reference evidence="3" key="1">
    <citation type="submission" date="2018-11" db="EMBL/GenBank/DDBJ databases">
        <title>Genome sequencing of a novel mesophilic and cellulolytic organism within the genus Hungateiclostridium.</title>
        <authorList>
            <person name="Rettenmaier R."/>
            <person name="Liebl W."/>
            <person name="Zverlov V."/>
        </authorList>
    </citation>
    <scope>NUCLEOTIDE SEQUENCE [LARGE SCALE GENOMIC DNA]</scope>
    <source>
        <strain evidence="3">N2K1</strain>
    </source>
</reference>
<dbReference type="OrthoDB" id="1737609at2"/>
<keyword evidence="1" id="KW-0472">Membrane</keyword>
<sequence length="398" mass="44228">MNVLRDLLKKKNGSLTVEAAISLPLFMCVFLSIAFFMKVVYIHNNVQYAINGAANEVATYSYLYSISGLRELNDAATETADEYGGTASDHTKQVLEAFDALGDISEESVDSFKGLATGDSTQIDRLKELYEESKISIGSVKDVFGEVKENPRKEFISVASLFFSAGFEKIKDELSEPIIELFMRKYIDERIFNSKGGPGAYIVVNEGEDPLEAFSFSNRVFADNKSVDIVVRYKIKTSLPINILPEIHMEQRATVRGWMNGDASAPVEVKESLWDKAPFDYGKQITAKELEKYPNRYPDTGDMYEVRSINLDCETYKDIKKAKSSLKSSINKFGSKTKGVGGVTSRTFIIVIPEGTLTDEVKTMLEELKSEAASGTPSIKVVYSEGYGRQSNVDESSE</sequence>